<evidence type="ECO:0000256" key="3">
    <source>
        <dbReference type="ARBA" id="ARBA00022692"/>
    </source>
</evidence>
<keyword evidence="3 8" id="KW-0812">Transmembrane</keyword>
<dbReference type="SMART" id="SM00665">
    <property type="entry name" value="B561"/>
    <property type="match status" value="1"/>
</dbReference>
<dbReference type="PANTHER" id="PTHR47797">
    <property type="entry name" value="DEHYDROGENASE, PUTATIVE (AFU_ORTHOLOGUE AFUA_8G05805)-RELATED"/>
    <property type="match status" value="1"/>
</dbReference>
<evidence type="ECO:0000256" key="6">
    <source>
        <dbReference type="ARBA" id="ARBA00023136"/>
    </source>
</evidence>
<dbReference type="SUPFAM" id="SSF49344">
    <property type="entry name" value="CBD9-like"/>
    <property type="match status" value="1"/>
</dbReference>
<gene>
    <name evidence="10" type="ORF">C8F04DRAFT_1214393</name>
</gene>
<dbReference type="Gene3D" id="1.20.120.1770">
    <property type="match status" value="1"/>
</dbReference>
<dbReference type="AlphaFoldDB" id="A0AAD6S0Z3"/>
<feature type="transmembrane region" description="Helical" evidence="8">
    <location>
        <begin position="116"/>
        <end position="141"/>
    </location>
</feature>
<evidence type="ECO:0000256" key="7">
    <source>
        <dbReference type="SAM" id="MobiDB-lite"/>
    </source>
</evidence>
<keyword evidence="6 8" id="KW-0472">Membrane</keyword>
<dbReference type="GO" id="GO:0016020">
    <property type="term" value="C:membrane"/>
    <property type="evidence" value="ECO:0007669"/>
    <property type="project" value="UniProtKB-SubCell"/>
</dbReference>
<accession>A0AAD6S0Z3</accession>
<evidence type="ECO:0000256" key="8">
    <source>
        <dbReference type="SAM" id="Phobius"/>
    </source>
</evidence>
<feature type="transmembrane region" description="Helical" evidence="8">
    <location>
        <begin position="192"/>
        <end position="212"/>
    </location>
</feature>
<dbReference type="PROSITE" id="PS50939">
    <property type="entry name" value="CYTOCHROME_B561"/>
    <property type="match status" value="1"/>
</dbReference>
<evidence type="ECO:0000256" key="1">
    <source>
        <dbReference type="ARBA" id="ARBA00004370"/>
    </source>
</evidence>
<name>A0AAD6S0Z3_9AGAR</name>
<dbReference type="CDD" id="cd08760">
    <property type="entry name" value="Cyt_b561_FRRS1_like"/>
    <property type="match status" value="1"/>
</dbReference>
<dbReference type="PANTHER" id="PTHR47797:SF3">
    <property type="entry name" value="CYTOCHROME B561 DOMAIN-CONTAINING PROTEIN"/>
    <property type="match status" value="1"/>
</dbReference>
<keyword evidence="2" id="KW-0813">Transport</keyword>
<proteinExistence type="predicted"/>
<feature type="region of interest" description="Disordered" evidence="7">
    <location>
        <begin position="79"/>
        <end position="103"/>
    </location>
</feature>
<comment type="caution">
    <text evidence="10">The sequence shown here is derived from an EMBL/GenBank/DDBJ whole genome shotgun (WGS) entry which is preliminary data.</text>
</comment>
<dbReference type="Proteomes" id="UP001218188">
    <property type="component" value="Unassembled WGS sequence"/>
</dbReference>
<evidence type="ECO:0000256" key="4">
    <source>
        <dbReference type="ARBA" id="ARBA00022982"/>
    </source>
</evidence>
<organism evidence="10 11">
    <name type="scientific">Mycena alexandri</name>
    <dbReference type="NCBI Taxonomy" id="1745969"/>
    <lineage>
        <taxon>Eukaryota</taxon>
        <taxon>Fungi</taxon>
        <taxon>Dikarya</taxon>
        <taxon>Basidiomycota</taxon>
        <taxon>Agaricomycotina</taxon>
        <taxon>Agaricomycetes</taxon>
        <taxon>Agaricomycetidae</taxon>
        <taxon>Agaricales</taxon>
        <taxon>Marasmiineae</taxon>
        <taxon>Mycenaceae</taxon>
        <taxon>Mycena</taxon>
    </lineage>
</organism>
<keyword evidence="4" id="KW-0249">Electron transport</keyword>
<evidence type="ECO:0000259" key="9">
    <source>
        <dbReference type="PROSITE" id="PS50939"/>
    </source>
</evidence>
<reference evidence="10" key="1">
    <citation type="submission" date="2023-03" db="EMBL/GenBank/DDBJ databases">
        <title>Massive genome expansion in bonnet fungi (Mycena s.s.) driven by repeated elements and novel gene families across ecological guilds.</title>
        <authorList>
            <consortium name="Lawrence Berkeley National Laboratory"/>
            <person name="Harder C.B."/>
            <person name="Miyauchi S."/>
            <person name="Viragh M."/>
            <person name="Kuo A."/>
            <person name="Thoen E."/>
            <person name="Andreopoulos B."/>
            <person name="Lu D."/>
            <person name="Skrede I."/>
            <person name="Drula E."/>
            <person name="Henrissat B."/>
            <person name="Morin E."/>
            <person name="Kohler A."/>
            <person name="Barry K."/>
            <person name="LaButti K."/>
            <person name="Morin E."/>
            <person name="Salamov A."/>
            <person name="Lipzen A."/>
            <person name="Mereny Z."/>
            <person name="Hegedus B."/>
            <person name="Baldrian P."/>
            <person name="Stursova M."/>
            <person name="Weitz H."/>
            <person name="Taylor A."/>
            <person name="Grigoriev I.V."/>
            <person name="Nagy L.G."/>
            <person name="Martin F."/>
            <person name="Kauserud H."/>
        </authorList>
    </citation>
    <scope>NUCLEOTIDE SEQUENCE</scope>
    <source>
        <strain evidence="10">CBHHK200</strain>
    </source>
</reference>
<comment type="subcellular location">
    <subcellularLocation>
        <location evidence="1">Membrane</location>
    </subcellularLocation>
</comment>
<keyword evidence="11" id="KW-1185">Reference proteome</keyword>
<protein>
    <recommendedName>
        <fullName evidence="9">Cytochrome b561 domain-containing protein</fullName>
    </recommendedName>
</protein>
<keyword evidence="5 8" id="KW-1133">Transmembrane helix</keyword>
<evidence type="ECO:0000313" key="10">
    <source>
        <dbReference type="EMBL" id="KAJ7019216.1"/>
    </source>
</evidence>
<feature type="domain" description="Cytochrome b561" evidence="9">
    <location>
        <begin position="80"/>
        <end position="285"/>
    </location>
</feature>
<feature type="transmembrane region" description="Helical" evidence="8">
    <location>
        <begin position="262"/>
        <end position="285"/>
    </location>
</feature>
<evidence type="ECO:0000256" key="5">
    <source>
        <dbReference type="ARBA" id="ARBA00022989"/>
    </source>
</evidence>
<evidence type="ECO:0000256" key="2">
    <source>
        <dbReference type="ARBA" id="ARBA00022448"/>
    </source>
</evidence>
<sequence>MWANSNGAVTLSQRQAPGEVMPTVAASPPRVATLSTTLSTSSGNAAFVYTIPVSNFTSIRPTRTPRQSLIFAFGTQNPGSSDTLTSTSTTSAGGAASTDTGGATDDIPLTPYQRMVVAHAILSVVGFALLLPLGALVARYLRTFSPSWFTVHWIAQFGISGPVIIVGIVLGFKASGNIGYKILDPHKVGKPGIVLLALYVAQCIFGAVIHWVKPKNATSRPLQNYLHAILGLTIIGLSMYQIRTGYSQEWPNFTGLGKVPSGVNILWMVWVVVLPVLYAIGLAFLPKQYRQENAARKG</sequence>
<feature type="transmembrane region" description="Helical" evidence="8">
    <location>
        <begin position="224"/>
        <end position="242"/>
    </location>
</feature>
<dbReference type="InterPro" id="IPR006593">
    <property type="entry name" value="Cyt_b561/ferric_Rdtase_TM"/>
</dbReference>
<feature type="transmembrane region" description="Helical" evidence="8">
    <location>
        <begin position="153"/>
        <end position="172"/>
    </location>
</feature>
<dbReference type="EMBL" id="JARJCM010000302">
    <property type="protein sequence ID" value="KAJ7019216.1"/>
    <property type="molecule type" value="Genomic_DNA"/>
</dbReference>
<dbReference type="Pfam" id="PF03188">
    <property type="entry name" value="Cytochrom_B561"/>
    <property type="match status" value="1"/>
</dbReference>
<evidence type="ECO:0000313" key="11">
    <source>
        <dbReference type="Proteomes" id="UP001218188"/>
    </source>
</evidence>